<evidence type="ECO:0008006" key="4">
    <source>
        <dbReference type="Google" id="ProtNLM"/>
    </source>
</evidence>
<keyword evidence="3" id="KW-1185">Reference proteome</keyword>
<comment type="caution">
    <text evidence="2">The sequence shown here is derived from an EMBL/GenBank/DDBJ whole genome shotgun (WGS) entry which is preliminary data.</text>
</comment>
<sequence>MAQGVPLFILLPNYLLAALMYTLLGRFILTFVFAPESRNYIFRAFVRLTDPVLALVRLVTPAAVPHLVLLVFAAIWMLVLRILFIVATVDAVRTA</sequence>
<dbReference type="Proteomes" id="UP001378188">
    <property type="component" value="Unassembled WGS sequence"/>
</dbReference>
<keyword evidence="1" id="KW-1133">Transmembrane helix</keyword>
<dbReference type="RefSeq" id="WP_340328680.1">
    <property type="nucleotide sequence ID" value="NZ_JAZHOF010000002.1"/>
</dbReference>
<evidence type="ECO:0000313" key="3">
    <source>
        <dbReference type="Proteomes" id="UP001378188"/>
    </source>
</evidence>
<feature type="transmembrane region" description="Helical" evidence="1">
    <location>
        <begin position="66"/>
        <end position="89"/>
    </location>
</feature>
<name>A0AAW9RQ17_9HYPH</name>
<organism evidence="2 3">
    <name type="scientific">Microbaculum marinum</name>
    <dbReference type="NCBI Taxonomy" id="1764581"/>
    <lineage>
        <taxon>Bacteria</taxon>
        <taxon>Pseudomonadati</taxon>
        <taxon>Pseudomonadota</taxon>
        <taxon>Alphaproteobacteria</taxon>
        <taxon>Hyphomicrobiales</taxon>
        <taxon>Tepidamorphaceae</taxon>
        <taxon>Microbaculum</taxon>
    </lineage>
</organism>
<evidence type="ECO:0000313" key="2">
    <source>
        <dbReference type="EMBL" id="MEJ8570990.1"/>
    </source>
</evidence>
<gene>
    <name evidence="2" type="ORF">V3328_05875</name>
</gene>
<keyword evidence="1" id="KW-0812">Transmembrane</keyword>
<dbReference type="AlphaFoldDB" id="A0AAW9RQ17"/>
<feature type="transmembrane region" description="Helical" evidence="1">
    <location>
        <begin position="14"/>
        <end position="33"/>
    </location>
</feature>
<keyword evidence="1" id="KW-0472">Membrane</keyword>
<proteinExistence type="predicted"/>
<accession>A0AAW9RQ17</accession>
<reference evidence="2 3" key="1">
    <citation type="submission" date="2024-02" db="EMBL/GenBank/DDBJ databases">
        <title>Genome analysis and characterization of Microbaculum marinisediminis sp. nov., isolated from marine sediment.</title>
        <authorList>
            <person name="Du Z.-J."/>
            <person name="Ye Y.-Q."/>
            <person name="Zhang Z.-R."/>
            <person name="Yuan S.-M."/>
            <person name="Zhang X.-Y."/>
        </authorList>
    </citation>
    <scope>NUCLEOTIDE SEQUENCE [LARGE SCALE GENOMIC DNA]</scope>
    <source>
        <strain evidence="2 3">SDUM1044001</strain>
    </source>
</reference>
<protein>
    <recommendedName>
        <fullName evidence="4">YggT family protein</fullName>
    </recommendedName>
</protein>
<dbReference type="EMBL" id="JAZHOF010000002">
    <property type="protein sequence ID" value="MEJ8570990.1"/>
    <property type="molecule type" value="Genomic_DNA"/>
</dbReference>
<evidence type="ECO:0000256" key="1">
    <source>
        <dbReference type="SAM" id="Phobius"/>
    </source>
</evidence>